<keyword evidence="10" id="KW-0762">Sugar transport</keyword>
<dbReference type="Pfam" id="PF00083">
    <property type="entry name" value="Sugar_tr"/>
    <property type="match status" value="1"/>
</dbReference>
<feature type="transmembrane region" description="Helical" evidence="8">
    <location>
        <begin position="364"/>
        <end position="389"/>
    </location>
</feature>
<dbReference type="PANTHER" id="PTHR48020">
    <property type="entry name" value="PROTON MYO-INOSITOL COTRANSPORTER"/>
    <property type="match status" value="1"/>
</dbReference>
<evidence type="ECO:0000256" key="3">
    <source>
        <dbReference type="ARBA" id="ARBA00022448"/>
    </source>
</evidence>
<feature type="transmembrane region" description="Helical" evidence="8">
    <location>
        <begin position="60"/>
        <end position="80"/>
    </location>
</feature>
<dbReference type="PANTHER" id="PTHR48020:SF12">
    <property type="entry name" value="PROTON MYO-INOSITOL COTRANSPORTER"/>
    <property type="match status" value="1"/>
</dbReference>
<feature type="transmembrane region" description="Helical" evidence="8">
    <location>
        <begin position="117"/>
        <end position="138"/>
    </location>
</feature>
<dbReference type="EMBL" id="CP002353">
    <property type="protein sequence ID" value="ADV62777.1"/>
    <property type="molecule type" value="Genomic_DNA"/>
</dbReference>
<dbReference type="InterPro" id="IPR003663">
    <property type="entry name" value="Sugar/inositol_transpt"/>
</dbReference>
<dbReference type="PROSITE" id="PS50850">
    <property type="entry name" value="MFS"/>
    <property type="match status" value="1"/>
</dbReference>
<dbReference type="HOGENOM" id="CLU_001265_30_5_0"/>
<dbReference type="InterPro" id="IPR005828">
    <property type="entry name" value="MFS_sugar_transport-like"/>
</dbReference>
<protein>
    <submittedName>
        <fullName evidence="10">Sugar transporter</fullName>
    </submittedName>
</protein>
<reference evidence="10 11" key="2">
    <citation type="journal article" date="2011" name="Stand. Genomic Sci.">
        <title>Complete genome sequence of Isosphaera pallida type strain (IS1B).</title>
        <authorList>
            <consortium name="US DOE Joint Genome Institute (JGI-PGF)"/>
            <person name="Goker M."/>
            <person name="Cleland D."/>
            <person name="Saunders E."/>
            <person name="Lapidus A."/>
            <person name="Nolan M."/>
            <person name="Lucas S."/>
            <person name="Hammon N."/>
            <person name="Deshpande S."/>
            <person name="Cheng J.F."/>
            <person name="Tapia R."/>
            <person name="Han C."/>
            <person name="Goodwin L."/>
            <person name="Pitluck S."/>
            <person name="Liolios K."/>
            <person name="Pagani I."/>
            <person name="Ivanova N."/>
            <person name="Mavromatis K."/>
            <person name="Pati A."/>
            <person name="Chen A."/>
            <person name="Palaniappan K."/>
            <person name="Land M."/>
            <person name="Hauser L."/>
            <person name="Chang Y.J."/>
            <person name="Jeffries C.D."/>
            <person name="Detter J.C."/>
            <person name="Beck B."/>
            <person name="Woyke T."/>
            <person name="Bristow J."/>
            <person name="Eisen J.A."/>
            <person name="Markowitz V."/>
            <person name="Hugenholtz P."/>
            <person name="Kyrpides N.C."/>
            <person name="Klenk H.P."/>
        </authorList>
    </citation>
    <scope>NUCLEOTIDE SEQUENCE [LARGE SCALE GENOMIC DNA]</scope>
    <source>
        <strain evidence="11">ATCC 43644 / DSM 9630 / IS1B</strain>
    </source>
</reference>
<dbReference type="InterPro" id="IPR020846">
    <property type="entry name" value="MFS_dom"/>
</dbReference>
<feature type="transmembrane region" description="Helical" evidence="8">
    <location>
        <begin position="264"/>
        <end position="286"/>
    </location>
</feature>
<comment type="similarity">
    <text evidence="2 7">Belongs to the major facilitator superfamily. Sugar transporter (TC 2.A.1.1) family.</text>
</comment>
<evidence type="ECO:0000313" key="10">
    <source>
        <dbReference type="EMBL" id="ADV62777.1"/>
    </source>
</evidence>
<organism evidence="10 11">
    <name type="scientific">Isosphaera pallida (strain ATCC 43644 / DSM 9630 / IS1B)</name>
    <dbReference type="NCBI Taxonomy" id="575540"/>
    <lineage>
        <taxon>Bacteria</taxon>
        <taxon>Pseudomonadati</taxon>
        <taxon>Planctomycetota</taxon>
        <taxon>Planctomycetia</taxon>
        <taxon>Isosphaerales</taxon>
        <taxon>Isosphaeraceae</taxon>
        <taxon>Isosphaera</taxon>
    </lineage>
</organism>
<feature type="transmembrane region" description="Helical" evidence="8">
    <location>
        <begin position="429"/>
        <end position="447"/>
    </location>
</feature>
<keyword evidence="6 8" id="KW-0472">Membrane</keyword>
<evidence type="ECO:0000256" key="8">
    <source>
        <dbReference type="SAM" id="Phobius"/>
    </source>
</evidence>
<dbReference type="InterPro" id="IPR050814">
    <property type="entry name" value="Myo-inositol_Transporter"/>
</dbReference>
<keyword evidence="11" id="KW-1185">Reference proteome</keyword>
<comment type="subcellular location">
    <subcellularLocation>
        <location evidence="1">Membrane</location>
        <topology evidence="1">Multi-pass membrane protein</topology>
    </subcellularLocation>
</comment>
<dbReference type="RefSeq" id="WP_013565065.1">
    <property type="nucleotide sequence ID" value="NC_014962.1"/>
</dbReference>
<feature type="transmembrane region" description="Helical" evidence="8">
    <location>
        <begin position="330"/>
        <end position="352"/>
    </location>
</feature>
<dbReference type="STRING" id="575540.Isop_2199"/>
<dbReference type="InParanoid" id="E8R520"/>
<evidence type="ECO:0000256" key="1">
    <source>
        <dbReference type="ARBA" id="ARBA00004141"/>
    </source>
</evidence>
<keyword evidence="4 8" id="KW-0812">Transmembrane</keyword>
<dbReference type="Gene3D" id="1.20.1250.20">
    <property type="entry name" value="MFS general substrate transporter like domains"/>
    <property type="match status" value="1"/>
</dbReference>
<gene>
    <name evidence="10" type="ordered locus">Isop_2199</name>
</gene>
<accession>E8R520</accession>
<feature type="transmembrane region" description="Helical" evidence="8">
    <location>
        <begin position="298"/>
        <end position="318"/>
    </location>
</feature>
<feature type="transmembrane region" description="Helical" evidence="8">
    <location>
        <begin position="184"/>
        <end position="203"/>
    </location>
</feature>
<feature type="transmembrane region" description="Helical" evidence="8">
    <location>
        <begin position="92"/>
        <end position="111"/>
    </location>
</feature>
<dbReference type="PROSITE" id="PS00217">
    <property type="entry name" value="SUGAR_TRANSPORT_2"/>
    <property type="match status" value="1"/>
</dbReference>
<evidence type="ECO:0000256" key="5">
    <source>
        <dbReference type="ARBA" id="ARBA00022989"/>
    </source>
</evidence>
<evidence type="ECO:0000256" key="4">
    <source>
        <dbReference type="ARBA" id="ARBA00022692"/>
    </source>
</evidence>
<feature type="domain" description="Major facilitator superfamily (MFS) profile" evidence="9">
    <location>
        <begin position="26"/>
        <end position="454"/>
    </location>
</feature>
<reference key="1">
    <citation type="submission" date="2010-11" db="EMBL/GenBank/DDBJ databases">
        <title>The complete sequence of chromosome of Isophaera pallida ATCC 43644.</title>
        <authorList>
            <consortium name="US DOE Joint Genome Institute (JGI-PGF)"/>
            <person name="Lucas S."/>
            <person name="Copeland A."/>
            <person name="Lapidus A."/>
            <person name="Bruce D."/>
            <person name="Goodwin L."/>
            <person name="Pitluck S."/>
            <person name="Kyrpides N."/>
            <person name="Mavromatis K."/>
            <person name="Pagani I."/>
            <person name="Ivanova N."/>
            <person name="Saunders E."/>
            <person name="Brettin T."/>
            <person name="Detter J.C."/>
            <person name="Han C."/>
            <person name="Tapia R."/>
            <person name="Land M."/>
            <person name="Hauser L."/>
            <person name="Markowitz V."/>
            <person name="Cheng J.-F."/>
            <person name="Hugenholtz P."/>
            <person name="Woyke T."/>
            <person name="Wu D."/>
            <person name="Eisen J.A."/>
        </authorList>
    </citation>
    <scope>NUCLEOTIDE SEQUENCE</scope>
    <source>
        <strain>ATCC 43644</strain>
    </source>
</reference>
<name>E8R520_ISOPI</name>
<evidence type="ECO:0000256" key="7">
    <source>
        <dbReference type="RuleBase" id="RU003346"/>
    </source>
</evidence>
<keyword evidence="3 7" id="KW-0813">Transport</keyword>
<dbReference type="KEGG" id="ipa:Isop_2199"/>
<dbReference type="Proteomes" id="UP000008631">
    <property type="component" value="Chromosome"/>
</dbReference>
<dbReference type="AlphaFoldDB" id="E8R520"/>
<dbReference type="eggNOG" id="COG2814">
    <property type="taxonomic scope" value="Bacteria"/>
</dbReference>
<dbReference type="FunCoup" id="E8R520">
    <property type="interactions" value="110"/>
</dbReference>
<feature type="transmembrane region" description="Helical" evidence="8">
    <location>
        <begin position="401"/>
        <end position="423"/>
    </location>
</feature>
<dbReference type="SUPFAM" id="SSF103473">
    <property type="entry name" value="MFS general substrate transporter"/>
    <property type="match status" value="1"/>
</dbReference>
<dbReference type="GO" id="GO:0016020">
    <property type="term" value="C:membrane"/>
    <property type="evidence" value="ECO:0007669"/>
    <property type="project" value="UniProtKB-SubCell"/>
</dbReference>
<dbReference type="NCBIfam" id="TIGR00879">
    <property type="entry name" value="SP"/>
    <property type="match status" value="1"/>
</dbReference>
<proteinExistence type="inferred from homology"/>
<dbReference type="InterPro" id="IPR036259">
    <property type="entry name" value="MFS_trans_sf"/>
</dbReference>
<feature type="transmembrane region" description="Helical" evidence="8">
    <location>
        <begin position="150"/>
        <end position="172"/>
    </location>
</feature>
<evidence type="ECO:0000313" key="11">
    <source>
        <dbReference type="Proteomes" id="UP000008631"/>
    </source>
</evidence>
<dbReference type="GO" id="GO:0022857">
    <property type="term" value="F:transmembrane transporter activity"/>
    <property type="evidence" value="ECO:0007669"/>
    <property type="project" value="InterPro"/>
</dbReference>
<dbReference type="InterPro" id="IPR005829">
    <property type="entry name" value="Sugar_transporter_CS"/>
</dbReference>
<sequence>MTTESDTTPGPSTPIVSALTPTLIRGTVVAALGGLLFGFDTAVISGTTAALRAEYGLGDFTLGFTVASALIGTILGSLTAGVPADRFGRRPTLVGIAALYLVSAIGCAAAWDWISLVTFRFLGGLGVGGASVVAPLYIAEIAPARWRGRLVAVTQFQIVAGILLAFLSNYVIALSVDQAIAWRWMFGVEAVPALAFLLLMGFTPESPRWLVGRGRDDQALAVLMALGTPRRDAPAKLKIIRDSFQPSRDDQITVFWSERHRAPILLAGAIAAFNQFSGINAVMYYAPDIFRMAGAGDNAALLQAVAIGGLNLVFTLAAMSVIDRLGRRKLMLIGSIGYILSLTITAAAFFSFGSASEFTPTGSAVVLGGLLLFIASHAFGQGAVIWVFIGEIFPNTVRAYGQAWGSFVHWSMAALISWTFPMIAGVSGGYAFAFYAVMMVGQLIWVIRIMPETRGVPLEEMERLLHTSKS</sequence>
<evidence type="ECO:0000259" key="9">
    <source>
        <dbReference type="PROSITE" id="PS50850"/>
    </source>
</evidence>
<keyword evidence="5 8" id="KW-1133">Transmembrane helix</keyword>
<evidence type="ECO:0000256" key="6">
    <source>
        <dbReference type="ARBA" id="ARBA00023136"/>
    </source>
</evidence>
<evidence type="ECO:0000256" key="2">
    <source>
        <dbReference type="ARBA" id="ARBA00010992"/>
    </source>
</evidence>
<dbReference type="PROSITE" id="PS00216">
    <property type="entry name" value="SUGAR_TRANSPORT_1"/>
    <property type="match status" value="1"/>
</dbReference>
<dbReference type="PRINTS" id="PR00171">
    <property type="entry name" value="SUGRTRNSPORT"/>
</dbReference>